<dbReference type="PANTHER" id="PTHR33221:SF2">
    <property type="entry name" value="TRANSCRIPTIONAL REGULATOR"/>
    <property type="match status" value="1"/>
</dbReference>
<dbReference type="PROSITE" id="PS01332">
    <property type="entry name" value="HTH_RRF2_1"/>
    <property type="match status" value="1"/>
</dbReference>
<dbReference type="Proteomes" id="UP000295063">
    <property type="component" value="Unassembled WGS sequence"/>
</dbReference>
<dbReference type="NCBIfam" id="TIGR00738">
    <property type="entry name" value="rrf2_super"/>
    <property type="match status" value="1"/>
</dbReference>
<comment type="caution">
    <text evidence="1">The sequence shown here is derived from an EMBL/GenBank/DDBJ whole genome shotgun (WGS) entry which is preliminary data.</text>
</comment>
<dbReference type="PROSITE" id="PS51197">
    <property type="entry name" value="HTH_RRF2_2"/>
    <property type="match status" value="1"/>
</dbReference>
<dbReference type="PANTHER" id="PTHR33221">
    <property type="entry name" value="WINGED HELIX-TURN-HELIX TRANSCRIPTIONAL REGULATOR, RRF2 FAMILY"/>
    <property type="match status" value="1"/>
</dbReference>
<dbReference type="EMBL" id="SLUI01000004">
    <property type="protein sequence ID" value="TCL38109.1"/>
    <property type="molecule type" value="Genomic_DNA"/>
</dbReference>
<dbReference type="GO" id="GO:0003700">
    <property type="term" value="F:DNA-binding transcription factor activity"/>
    <property type="evidence" value="ECO:0007669"/>
    <property type="project" value="TreeGrafter"/>
</dbReference>
<gene>
    <name evidence="1" type="ORF">EV210_10475</name>
</gene>
<evidence type="ECO:0000313" key="1">
    <source>
        <dbReference type="EMBL" id="TCL38109.1"/>
    </source>
</evidence>
<organism evidence="1 2">
    <name type="scientific">Anaerospora hongkongensis</name>
    <dbReference type="NCBI Taxonomy" id="244830"/>
    <lineage>
        <taxon>Bacteria</taxon>
        <taxon>Bacillati</taxon>
        <taxon>Bacillota</taxon>
        <taxon>Negativicutes</taxon>
        <taxon>Selenomonadales</taxon>
        <taxon>Sporomusaceae</taxon>
        <taxon>Anaerospora</taxon>
    </lineage>
</organism>
<dbReference type="InterPro" id="IPR036388">
    <property type="entry name" value="WH-like_DNA-bd_sf"/>
</dbReference>
<keyword evidence="2" id="KW-1185">Reference proteome</keyword>
<evidence type="ECO:0000313" key="2">
    <source>
        <dbReference type="Proteomes" id="UP000295063"/>
    </source>
</evidence>
<dbReference type="InterPro" id="IPR000944">
    <property type="entry name" value="Tscrpt_reg_Rrf2"/>
</dbReference>
<dbReference type="AlphaFoldDB" id="A0A4R1Q7I6"/>
<dbReference type="Pfam" id="PF02082">
    <property type="entry name" value="Rrf2"/>
    <property type="match status" value="1"/>
</dbReference>
<name>A0A4R1Q7I6_9FIRM</name>
<dbReference type="InterPro" id="IPR030489">
    <property type="entry name" value="TR_Rrf2-type_CS"/>
</dbReference>
<reference evidence="1 2" key="1">
    <citation type="submission" date="2019-03" db="EMBL/GenBank/DDBJ databases">
        <title>Genomic Encyclopedia of Type Strains, Phase IV (KMG-IV): sequencing the most valuable type-strain genomes for metagenomic binning, comparative biology and taxonomic classification.</title>
        <authorList>
            <person name="Goeker M."/>
        </authorList>
    </citation>
    <scope>NUCLEOTIDE SEQUENCE [LARGE SCALE GENOMIC DNA]</scope>
    <source>
        <strain evidence="1 2">DSM 15969</strain>
    </source>
</reference>
<dbReference type="InterPro" id="IPR036390">
    <property type="entry name" value="WH_DNA-bd_sf"/>
</dbReference>
<dbReference type="GO" id="GO:0005829">
    <property type="term" value="C:cytosol"/>
    <property type="evidence" value="ECO:0007669"/>
    <property type="project" value="TreeGrafter"/>
</dbReference>
<dbReference type="SUPFAM" id="SSF46785">
    <property type="entry name" value="Winged helix' DNA-binding domain"/>
    <property type="match status" value="1"/>
</dbReference>
<dbReference type="RefSeq" id="WP_243650461.1">
    <property type="nucleotide sequence ID" value="NZ_DAIMLW010000423.1"/>
</dbReference>
<proteinExistence type="predicted"/>
<protein>
    <submittedName>
        <fullName evidence="1">BadM/Rrf2 family transcriptional regulator</fullName>
    </submittedName>
</protein>
<dbReference type="Gene3D" id="1.10.10.10">
    <property type="entry name" value="Winged helix-like DNA-binding domain superfamily/Winged helix DNA-binding domain"/>
    <property type="match status" value="1"/>
</dbReference>
<sequence>MPVLQFNQATDYAFRVVLHLACLPQGAIVNGQTLAEKEKIPQRFLLKIMRSLTAAGIIKSYRGVDGGFALAQNADRITLLAVIEAMEGKVAVHRCLNERDACTKFCTHECPVHHALAGVQAQFVTSLGSINFAELARKRTGREGGESSVC</sequence>
<accession>A0A4R1Q7I6</accession>